<sequence length="117" mass="13538">MFQQSKGERPTRKELKDDYMFQKKAFWKWRVSAKTCQKGHQNSGIRESNCQCKCFSLRTSTMTKPSLTKPRPTSSLVSPNCIVTCGQVTPEYSTFIRHWLFWMSRTIQSTTSARASS</sequence>
<accession>A0A5J5CF54</accession>
<comment type="caution">
    <text evidence="1">The sequence shown here is derived from an EMBL/GenBank/DDBJ whole genome shotgun (WGS) entry which is preliminary data.</text>
</comment>
<keyword evidence="2" id="KW-1185">Reference proteome</keyword>
<dbReference type="EMBL" id="VOFY01000023">
    <property type="protein sequence ID" value="KAA8580218.1"/>
    <property type="molecule type" value="Genomic_DNA"/>
</dbReference>
<organism evidence="1 2">
    <name type="scientific">Etheostoma spectabile</name>
    <name type="common">orangethroat darter</name>
    <dbReference type="NCBI Taxonomy" id="54343"/>
    <lineage>
        <taxon>Eukaryota</taxon>
        <taxon>Metazoa</taxon>
        <taxon>Chordata</taxon>
        <taxon>Craniata</taxon>
        <taxon>Vertebrata</taxon>
        <taxon>Euteleostomi</taxon>
        <taxon>Actinopterygii</taxon>
        <taxon>Neopterygii</taxon>
        <taxon>Teleostei</taxon>
        <taxon>Neoteleostei</taxon>
        <taxon>Acanthomorphata</taxon>
        <taxon>Eupercaria</taxon>
        <taxon>Perciformes</taxon>
        <taxon>Percoidei</taxon>
        <taxon>Percidae</taxon>
        <taxon>Etheostomatinae</taxon>
        <taxon>Etheostoma</taxon>
    </lineage>
</organism>
<evidence type="ECO:0000313" key="2">
    <source>
        <dbReference type="Proteomes" id="UP000327493"/>
    </source>
</evidence>
<dbReference type="Proteomes" id="UP000327493">
    <property type="component" value="Chromosome 23"/>
</dbReference>
<protein>
    <submittedName>
        <fullName evidence="1">Uncharacterized protein</fullName>
    </submittedName>
</protein>
<reference evidence="1 2" key="1">
    <citation type="submission" date="2019-08" db="EMBL/GenBank/DDBJ databases">
        <title>A chromosome-level genome assembly, high-density linkage maps, and genome scans reveal the genomic architecture of hybrid incompatibilities underlying speciation via character displacement in darters (Percidae: Etheostominae).</title>
        <authorList>
            <person name="Moran R.L."/>
            <person name="Catchen J.M."/>
            <person name="Fuller R.C."/>
        </authorList>
    </citation>
    <scope>NUCLEOTIDE SEQUENCE [LARGE SCALE GENOMIC DNA]</scope>
    <source>
        <strain evidence="1">EspeVRDwgs_2016</strain>
        <tissue evidence="1">Muscle</tissue>
    </source>
</reference>
<evidence type="ECO:0000313" key="1">
    <source>
        <dbReference type="EMBL" id="KAA8580218.1"/>
    </source>
</evidence>
<gene>
    <name evidence="1" type="ORF">FQN60_005753</name>
</gene>
<dbReference type="AlphaFoldDB" id="A0A5J5CF54"/>
<name>A0A5J5CF54_9PERO</name>
<proteinExistence type="predicted"/>